<evidence type="ECO:0000313" key="2">
    <source>
        <dbReference type="Proteomes" id="UP000005632"/>
    </source>
</evidence>
<proteinExistence type="predicted"/>
<dbReference type="HOGENOM" id="CLU_1712125_0_0_12"/>
<organism evidence="1 2">
    <name type="scientific">Sphaerochaeta pleomorpha (strain ATCC BAA-1885 / DSM 22778 / Grapes)</name>
    <dbReference type="NCBI Taxonomy" id="158190"/>
    <lineage>
        <taxon>Bacteria</taxon>
        <taxon>Pseudomonadati</taxon>
        <taxon>Spirochaetota</taxon>
        <taxon>Spirochaetia</taxon>
        <taxon>Spirochaetales</taxon>
        <taxon>Sphaerochaetaceae</taxon>
        <taxon>Sphaerochaeta</taxon>
    </lineage>
</organism>
<dbReference type="Proteomes" id="UP000005632">
    <property type="component" value="Chromosome"/>
</dbReference>
<reference evidence="1 2" key="1">
    <citation type="submission" date="2011-11" db="EMBL/GenBank/DDBJ databases">
        <title>Complete sequence of Spirochaeta sp. grapes.</title>
        <authorList>
            <consortium name="US DOE Joint Genome Institute"/>
            <person name="Lucas S."/>
            <person name="Han J."/>
            <person name="Lapidus A."/>
            <person name="Cheng J.-F."/>
            <person name="Goodwin L."/>
            <person name="Pitluck S."/>
            <person name="Peters L."/>
            <person name="Ovchinnikova G."/>
            <person name="Munk A.C."/>
            <person name="Detter J.C."/>
            <person name="Han C."/>
            <person name="Tapia R."/>
            <person name="Land M."/>
            <person name="Hauser L."/>
            <person name="Kyrpides N."/>
            <person name="Ivanova N."/>
            <person name="Pagani I."/>
            <person name="Ritalahtilisa K."/>
            <person name="Loeffler F."/>
            <person name="Woyke T."/>
        </authorList>
    </citation>
    <scope>NUCLEOTIDE SEQUENCE [LARGE SCALE GENOMIC DNA]</scope>
    <source>
        <strain evidence="2">ATCC BAA-1885 / DSM 22778 / Grapes</strain>
    </source>
</reference>
<protein>
    <submittedName>
        <fullName evidence="1">Uncharacterized protein</fullName>
    </submittedName>
</protein>
<dbReference type="STRING" id="158190.SpiGrapes_2208"/>
<name>G8QRY6_SPHPG</name>
<keyword evidence="2" id="KW-1185">Reference proteome</keyword>
<dbReference type="OrthoDB" id="370234at2"/>
<gene>
    <name evidence="1" type="ordered locus">SpiGrapes_2208</name>
</gene>
<accession>G8QRY6</accession>
<dbReference type="KEGG" id="sgp:SpiGrapes_2208"/>
<dbReference type="AlphaFoldDB" id="G8QRY6"/>
<sequence>MLLDVTTVEPIEALSWHSLPDIQDGVMKDEIWKCGDLVCSLLDNPRCKSGEDLVSIPYAMSVKRGKDLVLVISLEQDDLRALSLKLGCSLKELQEDYQTKSNFGPLHGFVYSQEREDLGVYDYPMDLQSLRVFFLDTICDTFDIVEPPVQIKL</sequence>
<evidence type="ECO:0000313" key="1">
    <source>
        <dbReference type="EMBL" id="AEV29984.1"/>
    </source>
</evidence>
<dbReference type="RefSeq" id="WP_014270825.1">
    <property type="nucleotide sequence ID" value="NC_016633.1"/>
</dbReference>
<dbReference type="EMBL" id="CP003155">
    <property type="protein sequence ID" value="AEV29984.1"/>
    <property type="molecule type" value="Genomic_DNA"/>
</dbReference>